<organism evidence="2">
    <name type="scientific">Tetraselmis virus 1</name>
    <dbReference type="NCBI Taxonomy" id="2060617"/>
    <lineage>
        <taxon>Viruses</taxon>
        <taxon>Varidnaviria</taxon>
        <taxon>Bamfordvirae</taxon>
        <taxon>Nucleocytoviricota</taxon>
        <taxon>Megaviricetes</taxon>
        <taxon>Imitervirales</taxon>
        <taxon>Allomimiviridae</taxon>
        <taxon>Oceanusvirus</taxon>
        <taxon>Oceanusvirus kaneohense</taxon>
    </lineage>
</organism>
<gene>
    <name evidence="2" type="ORF">TetV_178</name>
</gene>
<reference evidence="2" key="1">
    <citation type="journal article" date="2018" name="Virology">
        <title>A giant virus infecting green algae encodes key fermentation genes.</title>
        <authorList>
            <person name="Schvarcz C.R."/>
            <person name="Steward G.F."/>
        </authorList>
    </citation>
    <scope>NUCLEOTIDE SEQUENCE [LARGE SCALE GENOMIC DNA]</scope>
</reference>
<evidence type="ECO:0000313" key="2">
    <source>
        <dbReference type="EMBL" id="AUF82270.1"/>
    </source>
</evidence>
<protein>
    <submittedName>
        <fullName evidence="2">YqaJ-like viral recombinase</fullName>
    </submittedName>
</protein>
<evidence type="ECO:0000313" key="3">
    <source>
        <dbReference type="Proteomes" id="UP000244773"/>
    </source>
</evidence>
<dbReference type="PANTHER" id="PTHR46609">
    <property type="entry name" value="EXONUCLEASE, PHAGE-TYPE/RECB, C-TERMINAL DOMAIN-CONTAINING PROTEIN"/>
    <property type="match status" value="1"/>
</dbReference>
<name>A0A2P0VN12_9VIRU</name>
<dbReference type="EMBL" id="KY322437">
    <property type="protein sequence ID" value="AUF82270.1"/>
    <property type="molecule type" value="Genomic_DNA"/>
</dbReference>
<feature type="domain" description="YqaJ viral recombinase" evidence="1">
    <location>
        <begin position="72"/>
        <end position="195"/>
    </location>
</feature>
<dbReference type="InterPro" id="IPR011604">
    <property type="entry name" value="PDDEXK-like_dom_sf"/>
</dbReference>
<dbReference type="InterPro" id="IPR011335">
    <property type="entry name" value="Restrct_endonuc-II-like"/>
</dbReference>
<dbReference type="SUPFAM" id="SSF52980">
    <property type="entry name" value="Restriction endonuclease-like"/>
    <property type="match status" value="1"/>
</dbReference>
<dbReference type="CDD" id="cd22343">
    <property type="entry name" value="PDDEXK_lambda_exonuclease-like"/>
    <property type="match status" value="1"/>
</dbReference>
<accession>A0A2P0VN12</accession>
<dbReference type="InterPro" id="IPR017482">
    <property type="entry name" value="Lambda-type_endonuclease"/>
</dbReference>
<proteinExistence type="predicted"/>
<keyword evidence="3" id="KW-1185">Reference proteome</keyword>
<dbReference type="InterPro" id="IPR051703">
    <property type="entry name" value="NF-kappa-B_Signaling_Reg"/>
</dbReference>
<dbReference type="Proteomes" id="UP000244773">
    <property type="component" value="Segment"/>
</dbReference>
<dbReference type="Pfam" id="PF09588">
    <property type="entry name" value="YqaJ"/>
    <property type="match status" value="1"/>
</dbReference>
<evidence type="ECO:0000259" key="1">
    <source>
        <dbReference type="Pfam" id="PF09588"/>
    </source>
</evidence>
<dbReference type="NCBIfam" id="TIGR03033">
    <property type="entry name" value="phage_rel_nuc"/>
    <property type="match status" value="1"/>
</dbReference>
<dbReference type="Gene3D" id="3.90.320.10">
    <property type="match status" value="1"/>
</dbReference>
<dbReference type="PANTHER" id="PTHR46609:SF8">
    <property type="entry name" value="YQAJ VIRAL RECOMBINASE DOMAIN-CONTAINING PROTEIN"/>
    <property type="match status" value="1"/>
</dbReference>
<sequence length="322" mass="37358">MNDPVEKAIRIGNYHDRLDDETVIRDITRIVRIIQGIPVEEDKIRFRISKIKNYIDILKKLPPGIEQRTPAWYAARENMVTGSELQSAIEGRKQFFENKLGGPDGWNKLKDNPAIKWGVKYEPVATELYERRNNCKVHEFGLLPHPVMPNVGASPDGITDLGIMLEIKCPFSRQITGKIKTDYATQIQMQLDTTELYECDFLECKIEEYKSVNDFVQDTSDSDPRLTKSGKEKGVIWKTDTDHEVSPDLTTEEMVKWAEERPGSSFWRIVIYNCVRVEKNESFIRDLKPKIEETLKKIAIYKSDNDRFKEDFGELKEFAFIL</sequence>
<dbReference type="InterPro" id="IPR019080">
    <property type="entry name" value="YqaJ_viral_recombinase"/>
</dbReference>